<reference evidence="1" key="2">
    <citation type="submission" date="2025-08" db="UniProtKB">
        <authorList>
            <consortium name="RefSeq"/>
        </authorList>
    </citation>
    <scope>IDENTIFICATION</scope>
</reference>
<organism evidence="1">
    <name type="scientific">Aspergillus niger</name>
    <dbReference type="NCBI Taxonomy" id="5061"/>
    <lineage>
        <taxon>Eukaryota</taxon>
        <taxon>Fungi</taxon>
        <taxon>Dikarya</taxon>
        <taxon>Ascomycota</taxon>
        <taxon>Pezizomycotina</taxon>
        <taxon>Eurotiomycetes</taxon>
        <taxon>Eurotiomycetidae</taxon>
        <taxon>Eurotiales</taxon>
        <taxon>Aspergillaceae</taxon>
        <taxon>Aspergillus</taxon>
        <taxon>Aspergillus subgen. Circumdati</taxon>
    </lineage>
</organism>
<gene>
    <name evidence="1" type="ORF">An02g05250</name>
</gene>
<dbReference type="AlphaFoldDB" id="A0AAJ8BPL6"/>
<dbReference type="GeneID" id="84590322"/>
<accession>A0AAJ8BPL6</accession>
<name>A0AAJ8BPL6_ASPNG</name>
<sequence>MENPDWRAAGVKKGVMNDRFRGGDFAGCGLVLFPLGTDFCCCPRGSGRKAAGPSRETWRPDVAPSPVYNFQYSKQLYSLLSTSVAAFVSRNLINCIVYHCIIWIAATRASRTLPGAQQFE</sequence>
<dbReference type="RefSeq" id="XP_059599970.1">
    <property type="nucleotide sequence ID" value="XM_059746289.1"/>
</dbReference>
<proteinExistence type="predicted"/>
<evidence type="ECO:0000313" key="1">
    <source>
        <dbReference type="RefSeq" id="XP_059599970.1"/>
    </source>
</evidence>
<protein>
    <submittedName>
        <fullName evidence="1">Uncharacterized protein</fullName>
    </submittedName>
</protein>
<dbReference type="VEuPathDB" id="FungiDB:An02g05250"/>
<dbReference type="KEGG" id="ang:An02g05250"/>
<reference evidence="1" key="1">
    <citation type="submission" date="2025-02" db="EMBL/GenBank/DDBJ databases">
        <authorList>
            <consortium name="NCBI Genome Project"/>
        </authorList>
    </citation>
    <scope>NUCLEOTIDE SEQUENCE</scope>
</reference>